<keyword evidence="5" id="KW-0472">Membrane</keyword>
<reference evidence="6 7" key="1">
    <citation type="journal article" date="2013" name="Genome Announc.">
        <title>Complete Genome Sequence of Mycoplasma putrefaciens Strain 9231, One of the Agents of Contagious Agalactia in Goats.</title>
        <authorList>
            <person name="Dupuy V."/>
            <person name="Sirand-Pugnet P."/>
            <person name="Baranowski E."/>
            <person name="Barre A."/>
            <person name="Breton M."/>
            <person name="Couture C."/>
            <person name="Dordet-Frisoni E."/>
            <person name="Gaurivaud P."/>
            <person name="Jacob D."/>
            <person name="Lemaitre C."/>
            <person name="Manso-Silvan L."/>
            <person name="Nikolski M."/>
            <person name="Nouvel L.X."/>
            <person name="Poumarat F."/>
            <person name="Tardy F."/>
            <person name="Thebault P."/>
            <person name="Theil S."/>
            <person name="Citti C."/>
            <person name="Blanchard A."/>
            <person name="Thiaucourt F."/>
        </authorList>
    </citation>
    <scope>NUCLEOTIDE SEQUENCE [LARGE SCALE GENOMIC DNA]</scope>
    <source>
        <strain evidence="6">Mput9231</strain>
    </source>
</reference>
<comment type="similarity">
    <text evidence="2">Belongs to the RmuC family.</text>
</comment>
<evidence type="ECO:0000313" key="6">
    <source>
        <dbReference type="EMBL" id="AGJ90646.1"/>
    </source>
</evidence>
<feature type="transmembrane region" description="Helical" evidence="5">
    <location>
        <begin position="7"/>
        <end position="30"/>
    </location>
</feature>
<name>M9WCT6_9MOLU</name>
<accession>M9WCT6</accession>
<dbReference type="RefSeq" id="WP_015587282.1">
    <property type="nucleotide sequence ID" value="NC_021083.1"/>
</dbReference>
<gene>
    <name evidence="6" type="ORF">MPUT9231_2150</name>
</gene>
<dbReference type="EMBL" id="CP004357">
    <property type="protein sequence ID" value="AGJ90646.1"/>
    <property type="molecule type" value="Genomic_DNA"/>
</dbReference>
<evidence type="ECO:0000256" key="5">
    <source>
        <dbReference type="SAM" id="Phobius"/>
    </source>
</evidence>
<dbReference type="eggNOG" id="COG1322">
    <property type="taxonomic scope" value="Bacteria"/>
</dbReference>
<evidence type="ECO:0000256" key="1">
    <source>
        <dbReference type="ARBA" id="ARBA00003416"/>
    </source>
</evidence>
<dbReference type="PANTHER" id="PTHR30563">
    <property type="entry name" value="DNA RECOMBINATION PROTEIN RMUC"/>
    <property type="match status" value="1"/>
</dbReference>
<dbReference type="PANTHER" id="PTHR30563:SF0">
    <property type="entry name" value="DNA RECOMBINATION PROTEIN RMUC"/>
    <property type="match status" value="1"/>
</dbReference>
<keyword evidence="5" id="KW-0812">Transmembrane</keyword>
<organism evidence="6 7">
    <name type="scientific">Mycoplasma putrefaciens Mput9231</name>
    <dbReference type="NCBI Taxonomy" id="1292033"/>
    <lineage>
        <taxon>Bacteria</taxon>
        <taxon>Bacillati</taxon>
        <taxon>Mycoplasmatota</taxon>
        <taxon>Mollicutes</taxon>
        <taxon>Mycoplasmataceae</taxon>
        <taxon>Mycoplasma</taxon>
    </lineage>
</organism>
<keyword evidence="3" id="KW-0175">Coiled coil</keyword>
<evidence type="ECO:0008006" key="8">
    <source>
        <dbReference type="Google" id="ProtNLM"/>
    </source>
</evidence>
<dbReference type="KEGG" id="mput:MPUT9231_2150"/>
<comment type="function">
    <text evidence="1">Involved in DNA recombination.</text>
</comment>
<dbReference type="AlphaFoldDB" id="M9WCT6"/>
<evidence type="ECO:0000313" key="7">
    <source>
        <dbReference type="Proteomes" id="UP000012984"/>
    </source>
</evidence>
<dbReference type="PATRIC" id="fig|1292033.3.peg.208"/>
<protein>
    <recommendedName>
        <fullName evidence="8">DNA recombination protein RmuC</fullName>
    </recommendedName>
</protein>
<sequence length="357" mass="41201">MRTCINLTNVLSICLLIVVIILIGLIIFLVKSKNHSSQLPTNNFSYELIEKDFKNTNKKIEDEFSKQDAVWIERKKALSDSLNELTKTIDSIKTVSIEQKTNLNKVEEKIETTSKNLSDLSQIFKNSKSRGNLGEITLAWIMRNILGEEKINGIWQTQYTYKTGVTVEAIIKTGIDDKKIAIDSKFLLQNTEILLSENETSLEYREAYKSFKKSINKMIEDLKVKYISHEEKIESVVMYIPSQVIFDLILIKFNDLFQKALDSRVWLASPTTLPAILYSQQLAIRDYNISKNLDQIRKTIIIIAKKLEEWEALNSEQQKHFNTYVDKTEESYKNINKIVTEINSNAKKINDANNQSN</sequence>
<proteinExistence type="inferred from homology"/>
<keyword evidence="4" id="KW-0233">DNA recombination</keyword>
<dbReference type="Proteomes" id="UP000012984">
    <property type="component" value="Chromosome"/>
</dbReference>
<dbReference type="InterPro" id="IPR003798">
    <property type="entry name" value="DNA_recombination_RmuC"/>
</dbReference>
<dbReference type="Pfam" id="PF02646">
    <property type="entry name" value="RmuC"/>
    <property type="match status" value="1"/>
</dbReference>
<evidence type="ECO:0000256" key="2">
    <source>
        <dbReference type="ARBA" id="ARBA00009840"/>
    </source>
</evidence>
<dbReference type="OrthoDB" id="370725at2"/>
<keyword evidence="5" id="KW-1133">Transmembrane helix</keyword>
<keyword evidence="7" id="KW-1185">Reference proteome</keyword>
<dbReference type="GO" id="GO:0006310">
    <property type="term" value="P:DNA recombination"/>
    <property type="evidence" value="ECO:0007669"/>
    <property type="project" value="UniProtKB-KW"/>
</dbReference>
<dbReference type="HOGENOM" id="CLU_020365_0_0_14"/>
<evidence type="ECO:0000256" key="3">
    <source>
        <dbReference type="ARBA" id="ARBA00023054"/>
    </source>
</evidence>
<evidence type="ECO:0000256" key="4">
    <source>
        <dbReference type="ARBA" id="ARBA00023172"/>
    </source>
</evidence>